<proteinExistence type="predicted"/>
<organism evidence="2 3">
    <name type="scientific">Desulfovibrio legallii</name>
    <dbReference type="NCBI Taxonomy" id="571438"/>
    <lineage>
        <taxon>Bacteria</taxon>
        <taxon>Pseudomonadati</taxon>
        <taxon>Thermodesulfobacteriota</taxon>
        <taxon>Desulfovibrionia</taxon>
        <taxon>Desulfovibrionales</taxon>
        <taxon>Desulfovibrionaceae</taxon>
        <taxon>Desulfovibrio</taxon>
    </lineage>
</organism>
<evidence type="ECO:0000313" key="3">
    <source>
        <dbReference type="Proteomes" id="UP000292919"/>
    </source>
</evidence>
<feature type="chain" id="PRO_5026337732" evidence="1">
    <location>
        <begin position="20"/>
        <end position="151"/>
    </location>
</feature>
<dbReference type="AlphaFoldDB" id="A0A6H3FAM4"/>
<dbReference type="RefSeq" id="WP_118230497.1">
    <property type="nucleotide sequence ID" value="NZ_DBFBQU010000170.1"/>
</dbReference>
<keyword evidence="3" id="KW-1185">Reference proteome</keyword>
<evidence type="ECO:0000256" key="1">
    <source>
        <dbReference type="SAM" id="SignalP"/>
    </source>
</evidence>
<comment type="caution">
    <text evidence="2">The sequence shown here is derived from an EMBL/GenBank/DDBJ whole genome shotgun (WGS) entry which is preliminary data.</text>
</comment>
<protein>
    <submittedName>
        <fullName evidence="2">Zinc resistance protein</fullName>
    </submittedName>
</protein>
<reference evidence="2 3" key="1">
    <citation type="submission" date="2018-12" db="EMBL/GenBank/DDBJ databases">
        <title>First genome draft of Desulfovibrio legallis sp. nov.</title>
        <authorList>
            <person name="Ben Dhia O."/>
            <person name="Najjari A."/>
            <person name="Ferjani R."/>
            <person name="Fhoula I."/>
            <person name="Fardeau M.-L."/>
            <person name="Boudabbous A."/>
            <person name="Ouzari H.I."/>
        </authorList>
    </citation>
    <scope>NUCLEOTIDE SEQUENCE [LARGE SCALE GENOMIC DNA]</scope>
    <source>
        <strain evidence="2 3">H1T</strain>
    </source>
</reference>
<sequence>MLKACFALCVLATLYLPDAAVNRQASDPVAAVSQWEASPVPGLGSWLEGLSPAQRIPAQQVVEDYLPRVQALRQRILLKKNELAQLRYDLETPPDTLPKLGRELQFLRDELRTLLLHADADMRRQAGVSLGTPLSRGCGMEVSGLPPMPGQ</sequence>
<keyword evidence="1" id="KW-0732">Signal</keyword>
<accession>A0A6H3FAM4</accession>
<dbReference type="EMBL" id="SIXC01000009">
    <property type="protein sequence ID" value="TBH79374.1"/>
    <property type="molecule type" value="Genomic_DNA"/>
</dbReference>
<name>A0A6H3FAM4_9BACT</name>
<dbReference type="Gene3D" id="1.20.120.1490">
    <property type="match status" value="1"/>
</dbReference>
<feature type="signal peptide" evidence="1">
    <location>
        <begin position="1"/>
        <end position="19"/>
    </location>
</feature>
<dbReference type="Proteomes" id="UP000292919">
    <property type="component" value="Unassembled WGS sequence"/>
</dbReference>
<evidence type="ECO:0000313" key="2">
    <source>
        <dbReference type="EMBL" id="TBH79374.1"/>
    </source>
</evidence>
<gene>
    <name evidence="2" type="ORF">EB812_08540</name>
</gene>